<accession>A0AC35U9U4</accession>
<proteinExistence type="predicted"/>
<reference evidence="2" key="1">
    <citation type="submission" date="2016-11" db="UniProtKB">
        <authorList>
            <consortium name="WormBaseParasite"/>
        </authorList>
    </citation>
    <scope>IDENTIFICATION</scope>
    <source>
        <strain evidence="2">KR3021</strain>
    </source>
</reference>
<dbReference type="Proteomes" id="UP000095286">
    <property type="component" value="Unplaced"/>
</dbReference>
<evidence type="ECO:0000313" key="1">
    <source>
        <dbReference type="Proteomes" id="UP000095286"/>
    </source>
</evidence>
<dbReference type="WBParaSite" id="RSKR_0000892400.1">
    <property type="protein sequence ID" value="RSKR_0000892400.1"/>
    <property type="gene ID" value="RSKR_0000892400"/>
</dbReference>
<name>A0AC35U9U4_9BILA</name>
<evidence type="ECO:0000313" key="2">
    <source>
        <dbReference type="WBParaSite" id="RSKR_0000892400.1"/>
    </source>
</evidence>
<protein>
    <submittedName>
        <fullName evidence="2">U2 small nuclear ribonucleoprotein B</fullName>
    </submittedName>
</protein>
<organism evidence="1 2">
    <name type="scientific">Rhabditophanes sp. KR3021</name>
    <dbReference type="NCBI Taxonomy" id="114890"/>
    <lineage>
        <taxon>Eukaryota</taxon>
        <taxon>Metazoa</taxon>
        <taxon>Ecdysozoa</taxon>
        <taxon>Nematoda</taxon>
        <taxon>Chromadorea</taxon>
        <taxon>Rhabditida</taxon>
        <taxon>Tylenchina</taxon>
        <taxon>Panagrolaimomorpha</taxon>
        <taxon>Strongyloidoidea</taxon>
        <taxon>Alloionematidae</taxon>
        <taxon>Rhabditophanes</taxon>
    </lineage>
</organism>
<sequence>MSSNMEDIPPNHTLYINNLNEKLKKEKLKEALFAIFSQFGQIIDILVFKNLRMRGQAHIIFKEITSSSKALRAMQGFPFFDKPMRIQYAKIDSDAIAKAKGTFVQKDKKPFIPLPKKRKVLGGVDGNGDEPSSNSHVPNQILFVQNLPETSNTDMLSGVFNSFPGLKDIRLVPNRTDIAFIEYYTEEEATIAKKALHNHRLENGQPMKVDYANK</sequence>